<gene>
    <name evidence="1" type="ORF">ISN44_As11g035990</name>
</gene>
<dbReference type="Proteomes" id="UP000694251">
    <property type="component" value="Chromosome 11"/>
</dbReference>
<organism evidence="1 2">
    <name type="scientific">Arabidopsis suecica</name>
    <name type="common">Swedish thale-cress</name>
    <name type="synonym">Cardaminopsis suecica</name>
    <dbReference type="NCBI Taxonomy" id="45249"/>
    <lineage>
        <taxon>Eukaryota</taxon>
        <taxon>Viridiplantae</taxon>
        <taxon>Streptophyta</taxon>
        <taxon>Embryophyta</taxon>
        <taxon>Tracheophyta</taxon>
        <taxon>Spermatophyta</taxon>
        <taxon>Magnoliopsida</taxon>
        <taxon>eudicotyledons</taxon>
        <taxon>Gunneridae</taxon>
        <taxon>Pentapetalae</taxon>
        <taxon>rosids</taxon>
        <taxon>malvids</taxon>
        <taxon>Brassicales</taxon>
        <taxon>Brassicaceae</taxon>
        <taxon>Camelineae</taxon>
        <taxon>Arabidopsis</taxon>
    </lineage>
</organism>
<keyword evidence="2" id="KW-1185">Reference proteome</keyword>
<dbReference type="AlphaFoldDB" id="A0A8T1ZI34"/>
<evidence type="ECO:0000313" key="2">
    <source>
        <dbReference type="Proteomes" id="UP000694251"/>
    </source>
</evidence>
<comment type="caution">
    <text evidence="1">The sequence shown here is derived from an EMBL/GenBank/DDBJ whole genome shotgun (WGS) entry which is preliminary data.</text>
</comment>
<dbReference type="EMBL" id="JAEFBJ010000011">
    <property type="protein sequence ID" value="KAG7557634.1"/>
    <property type="molecule type" value="Genomic_DNA"/>
</dbReference>
<name>A0A8T1ZI34_ARASU</name>
<sequence>MPTALLASMDTLNQMVLGSYIGDFCGRQFDHRENGILYSFDATNSHGPISQKSFKWVIWPAETKFWWTYLLELGKGNTGDNWDHRSESTVDDIPTTHHLFNSSKWFN</sequence>
<accession>A0A8T1ZI34</accession>
<protein>
    <submittedName>
        <fullName evidence="1">Uncharacterized protein</fullName>
    </submittedName>
</protein>
<evidence type="ECO:0000313" key="1">
    <source>
        <dbReference type="EMBL" id="KAG7557634.1"/>
    </source>
</evidence>
<reference evidence="1 2" key="1">
    <citation type="submission" date="2020-12" db="EMBL/GenBank/DDBJ databases">
        <title>Concerted genomic and epigenomic changes stabilize Arabidopsis allopolyploids.</title>
        <authorList>
            <person name="Chen Z."/>
        </authorList>
    </citation>
    <scope>NUCLEOTIDE SEQUENCE [LARGE SCALE GENOMIC DNA]</scope>
    <source>
        <strain evidence="1">As9502</strain>
        <tissue evidence="1">Leaf</tissue>
    </source>
</reference>
<proteinExistence type="predicted"/>